<dbReference type="InterPro" id="IPR027417">
    <property type="entry name" value="P-loop_NTPase"/>
</dbReference>
<feature type="domain" description="NACHT" evidence="1">
    <location>
        <begin position="285"/>
        <end position="396"/>
    </location>
</feature>
<evidence type="ECO:0000259" key="1">
    <source>
        <dbReference type="PROSITE" id="PS50837"/>
    </source>
</evidence>
<dbReference type="SUPFAM" id="SSF52540">
    <property type="entry name" value="P-loop containing nucleoside triphosphate hydrolases"/>
    <property type="match status" value="1"/>
</dbReference>
<dbReference type="Pfam" id="PF05729">
    <property type="entry name" value="NACHT"/>
    <property type="match status" value="1"/>
</dbReference>
<accession>A0AAV2QPI1</accession>
<comment type="caution">
    <text evidence="2">The sequence shown here is derived from an EMBL/GenBank/DDBJ whole genome shotgun (WGS) entry which is preliminary data.</text>
</comment>
<dbReference type="Gene3D" id="3.40.50.300">
    <property type="entry name" value="P-loop containing nucleotide triphosphate hydrolases"/>
    <property type="match status" value="1"/>
</dbReference>
<dbReference type="AlphaFoldDB" id="A0AAV2QPI1"/>
<dbReference type="PANTHER" id="PTHR46844">
    <property type="entry name" value="SLR5058 PROTEIN"/>
    <property type="match status" value="1"/>
</dbReference>
<reference evidence="2 3" key="1">
    <citation type="submission" date="2024-05" db="EMBL/GenBank/DDBJ databases">
        <authorList>
            <person name="Wallberg A."/>
        </authorList>
    </citation>
    <scope>NUCLEOTIDE SEQUENCE [LARGE SCALE GENOMIC DNA]</scope>
</reference>
<dbReference type="PANTHER" id="PTHR46844:SF1">
    <property type="entry name" value="SLR5058 PROTEIN"/>
    <property type="match status" value="1"/>
</dbReference>
<dbReference type="InterPro" id="IPR007111">
    <property type="entry name" value="NACHT_NTPase"/>
</dbReference>
<dbReference type="PROSITE" id="PS50837">
    <property type="entry name" value="NACHT"/>
    <property type="match status" value="1"/>
</dbReference>
<dbReference type="EMBL" id="CAXKWB010009469">
    <property type="protein sequence ID" value="CAL4094847.1"/>
    <property type="molecule type" value="Genomic_DNA"/>
</dbReference>
<evidence type="ECO:0000313" key="3">
    <source>
        <dbReference type="Proteomes" id="UP001497623"/>
    </source>
</evidence>
<protein>
    <recommendedName>
        <fullName evidence="1">NACHT domain-containing protein</fullName>
    </recommendedName>
</protein>
<organism evidence="2 3">
    <name type="scientific">Meganyctiphanes norvegica</name>
    <name type="common">Northern krill</name>
    <name type="synonym">Thysanopoda norvegica</name>
    <dbReference type="NCBI Taxonomy" id="48144"/>
    <lineage>
        <taxon>Eukaryota</taxon>
        <taxon>Metazoa</taxon>
        <taxon>Ecdysozoa</taxon>
        <taxon>Arthropoda</taxon>
        <taxon>Crustacea</taxon>
        <taxon>Multicrustacea</taxon>
        <taxon>Malacostraca</taxon>
        <taxon>Eumalacostraca</taxon>
        <taxon>Eucarida</taxon>
        <taxon>Euphausiacea</taxon>
        <taxon>Euphausiidae</taxon>
        <taxon>Meganyctiphanes</taxon>
    </lineage>
</organism>
<evidence type="ECO:0000313" key="2">
    <source>
        <dbReference type="EMBL" id="CAL4094847.1"/>
    </source>
</evidence>
<name>A0AAV2QPI1_MEGNR</name>
<sequence length="972" mass="111437">MPYRKVEYKPEDYQFIRVYKCINHVGLRLILMIFEWGLRLPSDETLREHILRIKGYPNRQFKNRYDDGQRKLIDAYDVHNGEKFDVSILYKLIQDTSCDIASPQENVWYTQNDSQLEYLLYRTKCARNDISHSQISLDKAGAHEMIEVYRTLFVNLLEAAGVRYERVVTTEKSYLNNDIDEIIDYPLMENEIQHLFREQIHERSKNKMVKEGGLEMKEKYKGQSDVNPLTLIDGTNFRLPVRKIFQKLDIRDCGRHAKNMLIDSNDVLRLNDSCETVKDLHEAVDLVILEGPTGSGKTTITKLLLAEWSTNSQSLIKGLFDYDLLIYTECRNPNTESLDKLLQCLMPSTCNNLEEDPTKTLSSCTVLLIIDSLDEINDHSERLVKELLELLKRKNVTGICTMRPTKAQDVFALVPPELNRVHLKSTGIPDDQRGHFVEMYHEELRKQGKSDQSTQELIQHLSNLASRLQEHLRYPINLVHLVYLWAIAPQKVKFVTTATELYSSIHEVVQIKLSDRLINNPSTKNLPNDERKKYTMKFLEGLYIEAMLNLSHQHFCILPKNSEVELKKLCKELGLPQCEMLSAFLVTKNLWTGLTCETEYRISHTDMQEYLAACCIFKAVKDQNYQNIIKARICPGSQSETLFNTINRKLRKNPNPVSDILNIFFPKKDIPLKDYQNVLKHLSGLFVLDTRSMSKCEAKDLIKLFKKSGMHHPEDWLDIYAETKKDMYMLKYLRDECGGMLSGDIIVKDSRLAAYAILLKPGSSQSGHGDVTDSPSAVTAKSLIINLKNPSSELPDLQLLMRHAKNLTCSVEVHLYYSWRKPQPGVIDSILDETHISTIRRVEPGTRKIGGIPTSCIATPLSVSQSSVFHSHSIMPVLCPMSLPLLGHSLNYLVCGGPTTDTQNLLVSLSNIINIAFYSELKTEYNTLPINIVNLKIENDEYHTSQYFPSGSVTQMNSKSLFPIMVENIKSW</sequence>
<keyword evidence="3" id="KW-1185">Reference proteome</keyword>
<gene>
    <name evidence="2" type="ORF">MNOR_LOCUS15252</name>
</gene>
<dbReference type="Proteomes" id="UP001497623">
    <property type="component" value="Unassembled WGS sequence"/>
</dbReference>
<proteinExistence type="predicted"/>